<proteinExistence type="predicted"/>
<organism evidence="2 3">
    <name type="scientific">Lentilactobacillus senioris DSM 24302 = JCM 17472</name>
    <dbReference type="NCBI Taxonomy" id="1423802"/>
    <lineage>
        <taxon>Bacteria</taxon>
        <taxon>Bacillati</taxon>
        <taxon>Bacillota</taxon>
        <taxon>Bacilli</taxon>
        <taxon>Lactobacillales</taxon>
        <taxon>Lactobacillaceae</taxon>
        <taxon>Lentilactobacillus</taxon>
    </lineage>
</organism>
<keyword evidence="3" id="KW-1185">Reference proteome</keyword>
<accession>A0A0R2D1K7</accession>
<evidence type="ECO:0000259" key="1">
    <source>
        <dbReference type="PROSITE" id="PS51186"/>
    </source>
</evidence>
<feature type="domain" description="N-acetyltransferase" evidence="1">
    <location>
        <begin position="4"/>
        <end position="158"/>
    </location>
</feature>
<dbReference type="Proteomes" id="UP000051256">
    <property type="component" value="Unassembled WGS sequence"/>
</dbReference>
<dbReference type="PANTHER" id="PTHR43617">
    <property type="entry name" value="L-AMINO ACID N-ACETYLTRANSFERASE"/>
    <property type="match status" value="1"/>
</dbReference>
<dbReference type="STRING" id="1423802.FC56_GL000203"/>
<comment type="caution">
    <text evidence="2">The sequence shown here is derived from an EMBL/GenBank/DDBJ whole genome shotgun (WGS) entry which is preliminary data.</text>
</comment>
<sequence>MAEVNIRVAEPEDAKDILNLLRQLETESDTFLVDADLSQITAEMEAHQIELINQTRTNFLGVAEYDGQLIGIVTVDEVDQNGEVGIAVLNEFQQNGIATALLDMSIDWAENYSQLTELILSVYVDNIAAVKLYRNFNFEVIATVSAKRAQYQMKRQLKKA</sequence>
<dbReference type="PANTHER" id="PTHR43617:SF22">
    <property type="entry name" value="L-AMINO ACID N-ACETYLTRANSFERASE AAAT"/>
    <property type="match status" value="1"/>
</dbReference>
<dbReference type="AlphaFoldDB" id="A0A0R2D1K7"/>
<dbReference type="PROSITE" id="PS51186">
    <property type="entry name" value="GNAT"/>
    <property type="match status" value="1"/>
</dbReference>
<dbReference type="Gene3D" id="3.40.630.30">
    <property type="match status" value="1"/>
</dbReference>
<protein>
    <submittedName>
        <fullName evidence="2">GNAT family acetyltransferase</fullName>
    </submittedName>
</protein>
<reference evidence="2 3" key="1">
    <citation type="journal article" date="2015" name="Genome Announc.">
        <title>Expanding the biotechnology potential of lactobacilli through comparative genomics of 213 strains and associated genera.</title>
        <authorList>
            <person name="Sun Z."/>
            <person name="Harris H.M."/>
            <person name="McCann A."/>
            <person name="Guo C."/>
            <person name="Argimon S."/>
            <person name="Zhang W."/>
            <person name="Yang X."/>
            <person name="Jeffery I.B."/>
            <person name="Cooney J.C."/>
            <person name="Kagawa T.F."/>
            <person name="Liu W."/>
            <person name="Song Y."/>
            <person name="Salvetti E."/>
            <person name="Wrobel A."/>
            <person name="Rasinkangas P."/>
            <person name="Parkhill J."/>
            <person name="Rea M.C."/>
            <person name="O'Sullivan O."/>
            <person name="Ritari J."/>
            <person name="Douillard F.P."/>
            <person name="Paul Ross R."/>
            <person name="Yang R."/>
            <person name="Briner A.E."/>
            <person name="Felis G.E."/>
            <person name="de Vos W.M."/>
            <person name="Barrangou R."/>
            <person name="Klaenhammer T.R."/>
            <person name="Caufield P.W."/>
            <person name="Cui Y."/>
            <person name="Zhang H."/>
            <person name="O'Toole P.W."/>
        </authorList>
    </citation>
    <scope>NUCLEOTIDE SEQUENCE [LARGE SCALE GENOMIC DNA]</scope>
    <source>
        <strain evidence="2 3">DSM 24302</strain>
    </source>
</reference>
<dbReference type="SUPFAM" id="SSF55729">
    <property type="entry name" value="Acyl-CoA N-acyltransferases (Nat)"/>
    <property type="match status" value="1"/>
</dbReference>
<dbReference type="InterPro" id="IPR016181">
    <property type="entry name" value="Acyl_CoA_acyltransferase"/>
</dbReference>
<dbReference type="Pfam" id="PF00583">
    <property type="entry name" value="Acetyltransf_1"/>
    <property type="match status" value="1"/>
</dbReference>
<name>A0A0R2D1K7_9LACO</name>
<gene>
    <name evidence="2" type="ORF">FC56_GL000203</name>
</gene>
<evidence type="ECO:0000313" key="2">
    <source>
        <dbReference type="EMBL" id="KRM93491.1"/>
    </source>
</evidence>
<keyword evidence="2" id="KW-0808">Transferase</keyword>
<dbReference type="CDD" id="cd04301">
    <property type="entry name" value="NAT_SF"/>
    <property type="match status" value="1"/>
</dbReference>
<dbReference type="PATRIC" id="fig|1423802.4.peg.205"/>
<evidence type="ECO:0000313" key="3">
    <source>
        <dbReference type="Proteomes" id="UP000051256"/>
    </source>
</evidence>
<dbReference type="InterPro" id="IPR000182">
    <property type="entry name" value="GNAT_dom"/>
</dbReference>
<dbReference type="RefSeq" id="WP_056978113.1">
    <property type="nucleotide sequence ID" value="NZ_AYZR01000008.1"/>
</dbReference>
<dbReference type="GO" id="GO:0016747">
    <property type="term" value="F:acyltransferase activity, transferring groups other than amino-acyl groups"/>
    <property type="evidence" value="ECO:0007669"/>
    <property type="project" value="InterPro"/>
</dbReference>
<dbReference type="InterPro" id="IPR050276">
    <property type="entry name" value="MshD_Acetyltransferase"/>
</dbReference>
<dbReference type="EMBL" id="AYZR01000008">
    <property type="protein sequence ID" value="KRM93491.1"/>
    <property type="molecule type" value="Genomic_DNA"/>
</dbReference>